<dbReference type="PROSITE" id="PS50835">
    <property type="entry name" value="IG_LIKE"/>
    <property type="match status" value="1"/>
</dbReference>
<reference evidence="6" key="1">
    <citation type="submission" date="2022-12" db="EMBL/GenBank/DDBJ databases">
        <authorList>
            <person name="Alioto T."/>
            <person name="Alioto T."/>
            <person name="Gomez Garrido J."/>
        </authorList>
    </citation>
    <scope>NUCLEOTIDE SEQUENCE</scope>
</reference>
<feature type="domain" description="Ig-like" evidence="5">
    <location>
        <begin position="14"/>
        <end position="122"/>
    </location>
</feature>
<keyword evidence="3" id="KW-1280">Immunoglobulin</keyword>
<evidence type="ECO:0000256" key="4">
    <source>
        <dbReference type="SAM" id="SignalP"/>
    </source>
</evidence>
<evidence type="ECO:0000259" key="5">
    <source>
        <dbReference type="PROSITE" id="PS50835"/>
    </source>
</evidence>
<keyword evidence="1" id="KW-0391">Immunity</keyword>
<dbReference type="EMBL" id="OX395138">
    <property type="protein sequence ID" value="CAI5791297.1"/>
    <property type="molecule type" value="Genomic_DNA"/>
</dbReference>
<dbReference type="Pfam" id="PF07686">
    <property type="entry name" value="V-set"/>
    <property type="match status" value="1"/>
</dbReference>
<proteinExistence type="predicted"/>
<dbReference type="InterPro" id="IPR036179">
    <property type="entry name" value="Ig-like_dom_sf"/>
</dbReference>
<dbReference type="GO" id="GO:0005576">
    <property type="term" value="C:extracellular region"/>
    <property type="evidence" value="ECO:0007669"/>
    <property type="project" value="UniProtKB-ARBA"/>
</dbReference>
<name>A0AA35L7M8_9SAUR</name>
<keyword evidence="2" id="KW-1064">Adaptive immunity</keyword>
<dbReference type="PANTHER" id="PTHR23266">
    <property type="entry name" value="IMMUNOGLOBULIN HEAVY CHAIN"/>
    <property type="match status" value="1"/>
</dbReference>
<feature type="chain" id="PRO_5041346426" evidence="4">
    <location>
        <begin position="20"/>
        <end position="122"/>
    </location>
</feature>
<dbReference type="SMART" id="SM00406">
    <property type="entry name" value="IGv"/>
    <property type="match status" value="1"/>
</dbReference>
<dbReference type="AlphaFoldDB" id="A0AA35L7M8"/>
<dbReference type="Proteomes" id="UP001178461">
    <property type="component" value="Chromosome 13"/>
</dbReference>
<dbReference type="InterPro" id="IPR013106">
    <property type="entry name" value="Ig_V-set"/>
</dbReference>
<dbReference type="GO" id="GO:0019814">
    <property type="term" value="C:immunoglobulin complex"/>
    <property type="evidence" value="ECO:0007669"/>
    <property type="project" value="UniProtKB-KW"/>
</dbReference>
<evidence type="ECO:0000256" key="1">
    <source>
        <dbReference type="ARBA" id="ARBA00022859"/>
    </source>
</evidence>
<sequence>MKLPFLFLSLLTAPLYVRSSVQLMESGPRTATPGGSFRLTCTISGYSVSSSLWDWIRQSPGKGLEWLGEIDWDGSKWRIDYAPSLQGRITLSADASSNEYYLELRSLTAADTATYYCARRPQ</sequence>
<dbReference type="FunFam" id="2.60.40.10:FF:002426">
    <property type="entry name" value="Immunoglobulin heavy variable V15-2"/>
    <property type="match status" value="1"/>
</dbReference>
<dbReference type="InterPro" id="IPR050199">
    <property type="entry name" value="IgHV"/>
</dbReference>
<gene>
    <name evidence="6" type="ORF">PODLI_1B003382</name>
</gene>
<feature type="signal peptide" evidence="4">
    <location>
        <begin position="1"/>
        <end position="19"/>
    </location>
</feature>
<dbReference type="Gene3D" id="2.60.40.10">
    <property type="entry name" value="Immunoglobulins"/>
    <property type="match status" value="1"/>
</dbReference>
<dbReference type="InterPro" id="IPR013783">
    <property type="entry name" value="Ig-like_fold"/>
</dbReference>
<keyword evidence="7" id="KW-1185">Reference proteome</keyword>
<accession>A0AA35L7M8</accession>
<protein>
    <submittedName>
        <fullName evidence="6">Heavy chain variable region</fullName>
    </submittedName>
</protein>
<organism evidence="6 7">
    <name type="scientific">Podarcis lilfordi</name>
    <name type="common">Lilford's wall lizard</name>
    <dbReference type="NCBI Taxonomy" id="74358"/>
    <lineage>
        <taxon>Eukaryota</taxon>
        <taxon>Metazoa</taxon>
        <taxon>Chordata</taxon>
        <taxon>Craniata</taxon>
        <taxon>Vertebrata</taxon>
        <taxon>Euteleostomi</taxon>
        <taxon>Lepidosauria</taxon>
        <taxon>Squamata</taxon>
        <taxon>Bifurcata</taxon>
        <taxon>Unidentata</taxon>
        <taxon>Episquamata</taxon>
        <taxon>Laterata</taxon>
        <taxon>Lacertibaenia</taxon>
        <taxon>Lacertidae</taxon>
        <taxon>Podarcis</taxon>
    </lineage>
</organism>
<evidence type="ECO:0000313" key="6">
    <source>
        <dbReference type="EMBL" id="CAI5791297.1"/>
    </source>
</evidence>
<keyword evidence="4" id="KW-0732">Signal</keyword>
<evidence type="ECO:0000313" key="7">
    <source>
        <dbReference type="Proteomes" id="UP001178461"/>
    </source>
</evidence>
<dbReference type="SUPFAM" id="SSF48726">
    <property type="entry name" value="Immunoglobulin"/>
    <property type="match status" value="1"/>
</dbReference>
<dbReference type="GO" id="GO:0002250">
    <property type="term" value="P:adaptive immune response"/>
    <property type="evidence" value="ECO:0007669"/>
    <property type="project" value="UniProtKB-KW"/>
</dbReference>
<dbReference type="InterPro" id="IPR007110">
    <property type="entry name" value="Ig-like_dom"/>
</dbReference>
<evidence type="ECO:0000256" key="2">
    <source>
        <dbReference type="ARBA" id="ARBA00023130"/>
    </source>
</evidence>
<evidence type="ECO:0000256" key="3">
    <source>
        <dbReference type="ARBA" id="ARBA00043265"/>
    </source>
</evidence>